<keyword evidence="3" id="KW-1185">Reference proteome</keyword>
<evidence type="ECO:0000256" key="1">
    <source>
        <dbReference type="SAM" id="Coils"/>
    </source>
</evidence>
<keyword evidence="1" id="KW-0175">Coiled coil</keyword>
<name>A0A266QC08_9GAMM</name>
<dbReference type="EMBL" id="NHNI01000001">
    <property type="protein sequence ID" value="OZY87407.1"/>
    <property type="molecule type" value="Genomic_DNA"/>
</dbReference>
<dbReference type="RefSeq" id="WP_094984817.1">
    <property type="nucleotide sequence ID" value="NZ_NHNI01000001.1"/>
</dbReference>
<feature type="coiled-coil region" evidence="1">
    <location>
        <begin position="339"/>
        <end position="366"/>
    </location>
</feature>
<reference evidence="3" key="1">
    <citation type="submission" date="2017-05" db="EMBL/GenBank/DDBJ databases">
        <authorList>
            <person name="Barney B.M."/>
        </authorList>
    </citation>
    <scope>NUCLEOTIDE SEQUENCE [LARGE SCALE GENOMIC DNA]</scope>
    <source>
        <strain evidence="3">PSBB022</strain>
    </source>
</reference>
<evidence type="ECO:0000313" key="2">
    <source>
        <dbReference type="EMBL" id="OZY87407.1"/>
    </source>
</evidence>
<evidence type="ECO:0000313" key="3">
    <source>
        <dbReference type="Proteomes" id="UP000216101"/>
    </source>
</evidence>
<comment type="caution">
    <text evidence="2">The sequence shown here is derived from an EMBL/GenBank/DDBJ whole genome shotgun (WGS) entry which is preliminary data.</text>
</comment>
<proteinExistence type="predicted"/>
<protein>
    <submittedName>
        <fullName evidence="2">Uncharacterized protein</fullName>
    </submittedName>
</protein>
<dbReference type="AlphaFoldDB" id="A0A266QC08"/>
<dbReference type="Proteomes" id="UP000216101">
    <property type="component" value="Unassembled WGS sequence"/>
</dbReference>
<sequence>MNLPNPIKKQGIKRLTAERDAFDFSRLREQGVAQLQELAGDIWTDYNLHDPGITILEQLCFGLTELSYQSKKPVADYLANERGHIEYHQYALYKPQDIFPTRPVTIEDYCKRILDEVPEIDAVHIATVDEPGRFGACLYDISLTLLQPLTGPEYSDDYKHQVKQKVARVYAANRNLGEDIYRIHIENSRPCFLKGVIETNGARNTADIYADVFFLVARKISSDIRIERYETLAQQQDLETIFNGPLTRHGYIDSEGLNNPNPGKALDELNALVAAVEGVNKVYHLELVDATGASLDGDALTEDSYFLKFPQNLAQQAWIKIDFNPGKTTNSQGVMKGGSNLQEKLMAEAQRALQKLEFEYRAFRNNKTDTSQFVVLPQGRQRHSMAYYSVQHHFPNVYGINAAGVPHYETAERKMQAQQLKAYLYPFEQLMANMQAHLHSLQALFSLRETPNQSYFSQFLDNHHIPNLVALYKDPATQLDNIQAIQADYDPAFDRKSRALDTLLALYGETFSQEALLHFNYYHQEQPDYWAIDNKIRFLLHLVEISQHRQGAVNTSQPQWQTSNLSSLHKRINILLGIQQLDNLVPLSHCFTLNNIQLVPDDVLCKKSAFPAGDATEAVPYLNEQQQQRIQGWTYTPNKQLTLCPTMIREGTNIDTYCLRGKDDAVTVYFYSRPKNIWTALKQFPEKSQAVAYVHKFKKIITDLNSNAEGFYLLEHILLRPRKRASAEKVEDFTQPSDEFFHGRISFVFPNWTARFANPAFRQFAEKTIANQLPAHMFPQIYWLDQTQMLQMDKMYRPWLSALEQYESARCSETPPDDTQLDNLATEVDTLGLKLRDWLEQHPASMDYWV</sequence>
<organism evidence="2 3">
    <name type="scientific">Cellvibrio mixtus</name>
    <dbReference type="NCBI Taxonomy" id="39650"/>
    <lineage>
        <taxon>Bacteria</taxon>
        <taxon>Pseudomonadati</taxon>
        <taxon>Pseudomonadota</taxon>
        <taxon>Gammaproteobacteria</taxon>
        <taxon>Cellvibrionales</taxon>
        <taxon>Cellvibrionaceae</taxon>
        <taxon>Cellvibrio</taxon>
    </lineage>
</organism>
<gene>
    <name evidence="2" type="ORF">CBP51_10625</name>
</gene>
<accession>A0A266QC08</accession>